<gene>
    <name evidence="1" type="ORF">AN912_04010</name>
</gene>
<protein>
    <submittedName>
        <fullName evidence="1">Uncharacterized protein</fullName>
    </submittedName>
</protein>
<keyword evidence="2" id="KW-1185">Reference proteome</keyword>
<evidence type="ECO:0000313" key="2">
    <source>
        <dbReference type="Proteomes" id="UP000037962"/>
    </source>
</evidence>
<dbReference type="EMBL" id="LJFS01000003">
    <property type="protein sequence ID" value="KPG36762.1"/>
    <property type="molecule type" value="Genomic_DNA"/>
</dbReference>
<dbReference type="Proteomes" id="UP000037962">
    <property type="component" value="Unassembled WGS sequence"/>
</dbReference>
<comment type="caution">
    <text evidence="1">The sequence shown here is derived from an EMBL/GenBank/DDBJ whole genome shotgun (WGS) entry which is preliminary data.</text>
</comment>
<name>A0ABR5LXT8_9MYCO</name>
<accession>A0ABR5LXT8</accession>
<proteinExistence type="predicted"/>
<evidence type="ECO:0000313" key="1">
    <source>
        <dbReference type="EMBL" id="KPG36762.1"/>
    </source>
</evidence>
<dbReference type="PROSITE" id="PS51257">
    <property type="entry name" value="PROKAR_LIPOPROTEIN"/>
    <property type="match status" value="1"/>
</dbReference>
<sequence length="61" mass="6864">MLWSGRRFGGGELVKVDDNRCPRLLPPCGMVQSCEHLLSQSFKRPFMVFKIAHIVQSSCLG</sequence>
<reference evidence="1 2" key="1">
    <citation type="submission" date="2015-09" db="EMBL/GenBank/DDBJ databases">
        <title>Genome Sequences of Mycobacterium immunogenum Isolates, Recuperated from a Chloraminated Drinking Water Distribution System Simulator Subjected to Episodes of Nitrification.</title>
        <authorList>
            <person name="Gomez-Alvarez V."/>
            <person name="Revetta R.P."/>
        </authorList>
    </citation>
    <scope>NUCLEOTIDE SEQUENCE [LARGE SCALE GENOMIC DNA]</scope>
    <source>
        <strain evidence="1 2">H076</strain>
    </source>
</reference>
<organism evidence="1 2">
    <name type="scientific">Mycobacteroides immunogenum</name>
    <dbReference type="NCBI Taxonomy" id="83262"/>
    <lineage>
        <taxon>Bacteria</taxon>
        <taxon>Bacillati</taxon>
        <taxon>Actinomycetota</taxon>
        <taxon>Actinomycetes</taxon>
        <taxon>Mycobacteriales</taxon>
        <taxon>Mycobacteriaceae</taxon>
        <taxon>Mycobacteroides</taxon>
    </lineage>
</organism>